<dbReference type="InterPro" id="IPR006058">
    <property type="entry name" value="2Fe2S_fd_BS"/>
</dbReference>
<keyword evidence="5" id="KW-0408">Iron</keyword>
<dbReference type="SUPFAM" id="SSF47741">
    <property type="entry name" value="CO dehydrogenase ISP C-domain like"/>
    <property type="match status" value="1"/>
</dbReference>
<gene>
    <name evidence="7" type="ORF">IQ241_03990</name>
</gene>
<dbReference type="InterPro" id="IPR046867">
    <property type="entry name" value="AldOxase/xan_DH_MoCoBD2"/>
</dbReference>
<dbReference type="InterPro" id="IPR008274">
    <property type="entry name" value="AldOxase/xan_DH_MoCoBD1"/>
</dbReference>
<evidence type="ECO:0000259" key="6">
    <source>
        <dbReference type="PROSITE" id="PS51085"/>
    </source>
</evidence>
<dbReference type="Pfam" id="PF20256">
    <property type="entry name" value="MoCoBD_2"/>
    <property type="match status" value="1"/>
</dbReference>
<keyword evidence="8" id="KW-1185">Reference proteome</keyword>
<evidence type="ECO:0000313" key="8">
    <source>
        <dbReference type="Proteomes" id="UP000636505"/>
    </source>
</evidence>
<dbReference type="Pfam" id="PF00111">
    <property type="entry name" value="Fer2"/>
    <property type="match status" value="1"/>
</dbReference>
<dbReference type="InterPro" id="IPR036884">
    <property type="entry name" value="2Fe-2S-bd_dom_sf"/>
</dbReference>
<dbReference type="Pfam" id="PF01799">
    <property type="entry name" value="Fer2_2"/>
    <property type="match status" value="1"/>
</dbReference>
<dbReference type="SUPFAM" id="SSF56003">
    <property type="entry name" value="Molybdenum cofactor-binding domain"/>
    <property type="match status" value="1"/>
</dbReference>
<evidence type="ECO:0000256" key="3">
    <source>
        <dbReference type="ARBA" id="ARBA00022723"/>
    </source>
</evidence>
<dbReference type="Gene3D" id="3.30.365.10">
    <property type="entry name" value="Aldehyde oxidase/xanthine dehydrogenase, molybdopterin binding domain"/>
    <property type="match status" value="4"/>
</dbReference>
<dbReference type="PANTHER" id="PTHR11908">
    <property type="entry name" value="XANTHINE DEHYDROGENASE"/>
    <property type="match status" value="1"/>
</dbReference>
<name>A0A8J7DAH2_9CYAN</name>
<keyword evidence="4" id="KW-0560">Oxidoreductase</keyword>
<dbReference type="EMBL" id="JADEXG010000006">
    <property type="protein sequence ID" value="MBE9076462.1"/>
    <property type="molecule type" value="Genomic_DNA"/>
</dbReference>
<dbReference type="Gene3D" id="1.10.150.120">
    <property type="entry name" value="[2Fe-2S]-binding domain"/>
    <property type="match status" value="1"/>
</dbReference>
<dbReference type="InterPro" id="IPR037165">
    <property type="entry name" value="AldOxase/xan_DH_Mopterin-bd_sf"/>
</dbReference>
<comment type="similarity">
    <text evidence="1">Belongs to the xanthine dehydrogenase family.</text>
</comment>
<dbReference type="Proteomes" id="UP000636505">
    <property type="component" value="Unassembled WGS sequence"/>
</dbReference>
<evidence type="ECO:0000256" key="4">
    <source>
        <dbReference type="ARBA" id="ARBA00023002"/>
    </source>
</evidence>
<keyword evidence="3" id="KW-0479">Metal-binding</keyword>
<dbReference type="AlphaFoldDB" id="A0A8J7DAH2"/>
<dbReference type="GO" id="GO:0051537">
    <property type="term" value="F:2 iron, 2 sulfur cluster binding"/>
    <property type="evidence" value="ECO:0007669"/>
    <property type="project" value="InterPro"/>
</dbReference>
<dbReference type="InterPro" id="IPR000674">
    <property type="entry name" value="Ald_Oxase/Xan_DH_a/b"/>
</dbReference>
<dbReference type="InterPro" id="IPR036856">
    <property type="entry name" value="Ald_Oxase/Xan_DH_a/b_sf"/>
</dbReference>
<dbReference type="PROSITE" id="PS00197">
    <property type="entry name" value="2FE2S_FER_1"/>
    <property type="match status" value="1"/>
</dbReference>
<evidence type="ECO:0000256" key="5">
    <source>
        <dbReference type="ARBA" id="ARBA00023004"/>
    </source>
</evidence>
<reference evidence="7" key="1">
    <citation type="submission" date="2020-10" db="EMBL/GenBank/DDBJ databases">
        <authorList>
            <person name="Castelo-Branco R."/>
            <person name="Eusebio N."/>
            <person name="Adriana R."/>
            <person name="Vieira A."/>
            <person name="Brugerolle De Fraissinette N."/>
            <person name="Rezende De Castro R."/>
            <person name="Schneider M.P."/>
            <person name="Vasconcelos V."/>
            <person name="Leao P.N."/>
        </authorList>
    </citation>
    <scope>NUCLEOTIDE SEQUENCE</scope>
    <source>
        <strain evidence="7">LEGE 07310</strain>
    </source>
</reference>
<dbReference type="InterPro" id="IPR016208">
    <property type="entry name" value="Ald_Oxase/xanthine_DH-like"/>
</dbReference>
<evidence type="ECO:0000256" key="2">
    <source>
        <dbReference type="ARBA" id="ARBA00022505"/>
    </source>
</evidence>
<evidence type="ECO:0000256" key="1">
    <source>
        <dbReference type="ARBA" id="ARBA00006849"/>
    </source>
</evidence>
<protein>
    <submittedName>
        <fullName evidence="7">Molybdopterin-dependent oxidoreductase</fullName>
    </submittedName>
</protein>
<dbReference type="Pfam" id="PF02738">
    <property type="entry name" value="MoCoBD_1"/>
    <property type="match status" value="1"/>
</dbReference>
<dbReference type="InterPro" id="IPR036010">
    <property type="entry name" value="2Fe-2S_ferredoxin-like_sf"/>
</dbReference>
<dbReference type="InterPro" id="IPR002888">
    <property type="entry name" value="2Fe-2S-bd"/>
</dbReference>
<feature type="domain" description="2Fe-2S ferredoxin-type" evidence="6">
    <location>
        <begin position="3"/>
        <end position="78"/>
    </location>
</feature>
<dbReference type="PROSITE" id="PS51085">
    <property type="entry name" value="2FE2S_FER_2"/>
    <property type="match status" value="1"/>
</dbReference>
<dbReference type="InterPro" id="IPR012675">
    <property type="entry name" value="Beta-grasp_dom_sf"/>
</dbReference>
<sequence length="907" mass="97454">MTASVHFSLNQTPIVADCLPGTSLLTCLRDQGCASVHRVCESGDCGSCTVWVDGQPIHSCLYPARRLSGQAVTTLEGLSADTLHPMQQAFLDRQGFQCGFCTAGMILSAAQMEGRNLAEIRAAMDGNICRCTGYQAIVESICEGKQIPVAATQPTADTGNQGVGQNVAKQDGPDIVTGQPVYTDDYAPPGLLHLKVLRSPHAHARIRSIDTTEAKALPGVHAVFTHTDVPRRAYSTAGHGDPVPDPHDHYLLDSRVRFVGDRVAAVVADSPALAERACELIRMDYEVLPAVFDPVVALGDLAAEAWPLPLPTAAAPPCLHDEPDSFQIADAAHNVSSTVSLDQGDLEAGWSTADIILERTYELPAVQHFHLEPHVAITWLDPDGTLVVRASTQVPFYAQSRLAWLFDLPVENVRVYKPKMGGGFGNKQEIICEDLCALATLHTGRPVRWVFTRQEEFTATNSRHAMQLHLKLGAKRDGTLTAMELNAIANAGAYGNHSGQVIYLTGCFPLGLYRCPNQRYRGYAVYTNTMPGGAFRGYGATQGSFAVETLLDELAAKLDLDSVELRRRHLITPKDEIILGQREHFHVVGSSGVDEALNRVTQALADSSTALPAEDRSRPRGIGFAISMQASGLAKIHRATVRLTFKPDGRYEMRTGAVDVGTGSDTTLRQIAAEVLETTVEQIDLISADTHRTPFDGGSYASATLFISGQAARLAAEDLRSQIQQTPADAFSTLSSPLTAERDYASDHASLTFAILGAWVEVDTATGQITLLRLVQAIDIGRAINPRICEGQAMGGLVMGLGYALQEELLWNAQGEMLNPAPRTYRLPLAKEVPPTEVILLETHDPYGPFGAKGIGEIGTNCAAPAIANAVAAATGVRLTQLPMTPERVWNAIACLCEAPIAQAEST</sequence>
<dbReference type="SUPFAM" id="SSF54665">
    <property type="entry name" value="CO dehydrogenase molybdoprotein N-domain-like"/>
    <property type="match status" value="1"/>
</dbReference>
<dbReference type="SUPFAM" id="SSF54292">
    <property type="entry name" value="2Fe-2S ferredoxin-like"/>
    <property type="match status" value="1"/>
</dbReference>
<organism evidence="7 8">
    <name type="scientific">Vasconcelosia minhoensis LEGE 07310</name>
    <dbReference type="NCBI Taxonomy" id="915328"/>
    <lineage>
        <taxon>Bacteria</taxon>
        <taxon>Bacillati</taxon>
        <taxon>Cyanobacteriota</taxon>
        <taxon>Cyanophyceae</taxon>
        <taxon>Nodosilineales</taxon>
        <taxon>Cymatolegaceae</taxon>
        <taxon>Vasconcelosia</taxon>
        <taxon>Vasconcelosia minhoensis</taxon>
    </lineage>
</organism>
<dbReference type="CDD" id="cd00207">
    <property type="entry name" value="fer2"/>
    <property type="match status" value="1"/>
</dbReference>
<accession>A0A8J7DAH2</accession>
<dbReference type="PANTHER" id="PTHR11908:SF132">
    <property type="entry name" value="ALDEHYDE OXIDASE 1-RELATED"/>
    <property type="match status" value="1"/>
</dbReference>
<dbReference type="GO" id="GO:0005506">
    <property type="term" value="F:iron ion binding"/>
    <property type="evidence" value="ECO:0007669"/>
    <property type="project" value="InterPro"/>
</dbReference>
<keyword evidence="2" id="KW-0500">Molybdenum</keyword>
<dbReference type="Pfam" id="PF01315">
    <property type="entry name" value="Ald_Xan_dh_C"/>
    <property type="match status" value="1"/>
</dbReference>
<dbReference type="RefSeq" id="WP_193905124.1">
    <property type="nucleotide sequence ID" value="NZ_JADEXG010000006.1"/>
</dbReference>
<dbReference type="SMART" id="SM01008">
    <property type="entry name" value="Ald_Xan_dh_C"/>
    <property type="match status" value="1"/>
</dbReference>
<comment type="caution">
    <text evidence="7">The sequence shown here is derived from an EMBL/GenBank/DDBJ whole genome shotgun (WGS) entry which is preliminary data.</text>
</comment>
<dbReference type="Gene3D" id="3.90.1170.50">
    <property type="entry name" value="Aldehyde oxidase/xanthine dehydrogenase, a/b hammerhead"/>
    <property type="match status" value="1"/>
</dbReference>
<dbReference type="InterPro" id="IPR001041">
    <property type="entry name" value="2Fe-2S_ferredoxin-type"/>
</dbReference>
<evidence type="ECO:0000313" key="7">
    <source>
        <dbReference type="EMBL" id="MBE9076462.1"/>
    </source>
</evidence>
<proteinExistence type="inferred from homology"/>
<dbReference type="GO" id="GO:0016491">
    <property type="term" value="F:oxidoreductase activity"/>
    <property type="evidence" value="ECO:0007669"/>
    <property type="project" value="UniProtKB-KW"/>
</dbReference>
<dbReference type="Gene3D" id="3.10.20.30">
    <property type="match status" value="1"/>
</dbReference>